<gene>
    <name evidence="1" type="ORF">EV03_0867</name>
</gene>
<dbReference type="AlphaFoldDB" id="A0A0A2C7R5"/>
<accession>A0A0A2C7R5</accession>
<protein>
    <submittedName>
        <fullName evidence="1">Putative Hemagglutinin-neuraminidase</fullName>
    </submittedName>
</protein>
<name>A0A0A2C7R5_PROMR</name>
<proteinExistence type="predicted"/>
<evidence type="ECO:0000313" key="2">
    <source>
        <dbReference type="Proteomes" id="UP000030392"/>
    </source>
</evidence>
<reference evidence="2" key="1">
    <citation type="journal article" date="2014" name="Sci. Data">
        <title>Genomes of diverse isolates of the marine cyanobacterium Prochlorococcus.</title>
        <authorList>
            <person name="Biller S."/>
            <person name="Berube P."/>
            <person name="Thompson J."/>
            <person name="Kelly L."/>
            <person name="Roggensack S."/>
            <person name="Awad L."/>
            <person name="Roache-Johnson K."/>
            <person name="Ding H."/>
            <person name="Giovannoni S.J."/>
            <person name="Moore L.R."/>
            <person name="Chisholm S.W."/>
        </authorList>
    </citation>
    <scope>NUCLEOTIDE SEQUENCE [LARGE SCALE GENOMIC DNA]</scope>
    <source>
        <strain evidence="2">PAC1</strain>
    </source>
</reference>
<evidence type="ECO:0000313" key="1">
    <source>
        <dbReference type="EMBL" id="KGG20930.1"/>
    </source>
</evidence>
<comment type="caution">
    <text evidence="1">The sequence shown here is derived from an EMBL/GenBank/DDBJ whole genome shotgun (WGS) entry which is preliminary data.</text>
</comment>
<dbReference type="EMBL" id="JNAX01000010">
    <property type="protein sequence ID" value="KGG20930.1"/>
    <property type="molecule type" value="Genomic_DNA"/>
</dbReference>
<dbReference type="Proteomes" id="UP000030392">
    <property type="component" value="Unassembled WGS sequence"/>
</dbReference>
<sequence>MICRKGGLQMLLHFVPINVFRETPQVSFFDAGVNGSNGADVVIHHKNAISPPDDGNFEQYYIHNHQVDHNLVIEGSRKFTLINPRWDEPHHVIFLNRAMGALQIPIGTYHRSESGKEGSIVLNQATRDDMFDQRKEFSPVSLRSNKQLRKARKAYPVYWIWEEERIKRVKLDCKGYSKSIKLIPAH</sequence>
<organism evidence="1 2">
    <name type="scientific">Prochlorococcus marinus str. PAC1</name>
    <dbReference type="NCBI Taxonomy" id="59924"/>
    <lineage>
        <taxon>Bacteria</taxon>
        <taxon>Bacillati</taxon>
        <taxon>Cyanobacteriota</taxon>
        <taxon>Cyanophyceae</taxon>
        <taxon>Synechococcales</taxon>
        <taxon>Prochlorococcaceae</taxon>
        <taxon>Prochlorococcus</taxon>
    </lineage>
</organism>